<dbReference type="EMBL" id="VSSQ01006638">
    <property type="protein sequence ID" value="MPM33368.1"/>
    <property type="molecule type" value="Genomic_DNA"/>
</dbReference>
<gene>
    <name evidence="1" type="ORF">SDC9_79942</name>
</gene>
<dbReference type="SUPFAM" id="SSF49464">
    <property type="entry name" value="Carboxypeptidase regulatory domain-like"/>
    <property type="match status" value="1"/>
</dbReference>
<dbReference type="InterPro" id="IPR008969">
    <property type="entry name" value="CarboxyPept-like_regulatory"/>
</dbReference>
<proteinExistence type="predicted"/>
<accession>A0A644YZ95</accession>
<sequence>MMPTIQYYKKLLLLLVIILLPGACLLASSSTIIDDLDKKIKVPRIKDNVYKVLNLISERSGYLFIYDSKIVDNQEIVRLNEGEYDIREAVKLATGNQEIEIKLVGRHALIYIPEKRATGNNIGKDSLQISPKKDSVITVSGRLLDRGTGEPIPFATIYIEKSSYATISNLSGDFRLVYPDTLTTFMVKISHMGYISREIDYSLLNRQTPTIFLDQKVIPLQEIVVRVVDPLTSIREMLRKRDNNYSDIPTYITAFYREGVEYKKNITLTEAVIQIYKAPVSSFFVFDQAKLLKKRRVSKEFEKDTLVTKVRSSINSILMLDIVSNPPDFISPEFFQLYNYTHTDITTIDDRRVYKFSFEQKPNINEPLYKGDIYIDAENSALLKAQFEINPTYVAKSKDMLIMKRSKNIDLTPMKVEYNISYRNYNGKYYVSHVRSDLKFKVKRKKSLFSTPLNVWFEMVNCKIDTLNVKKFSPSEKISPRDILSDTEFEYDENFWGQFNVIIPEDKLKELINLYIFNSEQKTK</sequence>
<evidence type="ECO:0008006" key="2">
    <source>
        <dbReference type="Google" id="ProtNLM"/>
    </source>
</evidence>
<dbReference type="Pfam" id="PF13715">
    <property type="entry name" value="CarbopepD_reg_2"/>
    <property type="match status" value="1"/>
</dbReference>
<dbReference type="Gene3D" id="2.60.40.1120">
    <property type="entry name" value="Carboxypeptidase-like, regulatory domain"/>
    <property type="match status" value="1"/>
</dbReference>
<evidence type="ECO:0000313" key="1">
    <source>
        <dbReference type="EMBL" id="MPM33368.1"/>
    </source>
</evidence>
<name>A0A644YZ95_9ZZZZ</name>
<dbReference type="AlphaFoldDB" id="A0A644YZ95"/>
<reference evidence="1" key="1">
    <citation type="submission" date="2019-08" db="EMBL/GenBank/DDBJ databases">
        <authorList>
            <person name="Kucharzyk K."/>
            <person name="Murdoch R.W."/>
            <person name="Higgins S."/>
            <person name="Loffler F."/>
        </authorList>
    </citation>
    <scope>NUCLEOTIDE SEQUENCE</scope>
</reference>
<organism evidence="1">
    <name type="scientific">bioreactor metagenome</name>
    <dbReference type="NCBI Taxonomy" id="1076179"/>
    <lineage>
        <taxon>unclassified sequences</taxon>
        <taxon>metagenomes</taxon>
        <taxon>ecological metagenomes</taxon>
    </lineage>
</organism>
<comment type="caution">
    <text evidence="1">The sequence shown here is derived from an EMBL/GenBank/DDBJ whole genome shotgun (WGS) entry which is preliminary data.</text>
</comment>
<protein>
    <recommendedName>
        <fullName evidence="2">Secretin/TonB short N-terminal domain-containing protein</fullName>
    </recommendedName>
</protein>